<dbReference type="Proteomes" id="UP000307602">
    <property type="component" value="Unassembled WGS sequence"/>
</dbReference>
<dbReference type="InterPro" id="IPR019734">
    <property type="entry name" value="TPR_rpt"/>
</dbReference>
<evidence type="ECO:0000256" key="1">
    <source>
        <dbReference type="PROSITE-ProRule" id="PRU00339"/>
    </source>
</evidence>
<dbReference type="InterPro" id="IPR003594">
    <property type="entry name" value="HATPase_dom"/>
</dbReference>
<dbReference type="PANTHER" id="PTHR10098">
    <property type="entry name" value="RAPSYN-RELATED"/>
    <property type="match status" value="1"/>
</dbReference>
<accession>A0A4S1DV04</accession>
<evidence type="ECO:0000256" key="3">
    <source>
        <dbReference type="SAM" id="Phobius"/>
    </source>
</evidence>
<dbReference type="Gene3D" id="3.30.565.10">
    <property type="entry name" value="Histidine kinase-like ATPase, C-terminal domain"/>
    <property type="match status" value="1"/>
</dbReference>
<name>A0A4S1DV04_9FLAO</name>
<dbReference type="Pfam" id="PF13181">
    <property type="entry name" value="TPR_8"/>
    <property type="match status" value="2"/>
</dbReference>
<keyword evidence="3" id="KW-1133">Transmembrane helix</keyword>
<evidence type="ECO:0000313" key="5">
    <source>
        <dbReference type="EMBL" id="TGV01799.1"/>
    </source>
</evidence>
<feature type="repeat" description="TPR" evidence="1">
    <location>
        <begin position="188"/>
        <end position="221"/>
    </location>
</feature>
<keyword evidence="6" id="KW-1185">Reference proteome</keyword>
<dbReference type="InterPro" id="IPR036890">
    <property type="entry name" value="HATPase_C_sf"/>
</dbReference>
<dbReference type="InterPro" id="IPR011990">
    <property type="entry name" value="TPR-like_helical_dom_sf"/>
</dbReference>
<sequence>MKLHQFLLFFFLYFNYLQAQKANIHDKSYEINQFIKKGDSLNKLPDHDAALNTYQMGLAMALDNNSHAQAAILYKKIGVYYHKKQQYSIAEINYRRGLKRDSISTVAGDLYFNISLIKKAVGQNDSIMPYLETSLGLFNNHEINKGACNAYLSAGINYKERQLYEKALKYLIKSYKGFQIFNNKKKLADVCSIIGNVQNHLKNYNQALYYYQKALKYQKETNHMQGLGRTYVNIANTSDNLKKYDSAIFYYKRGLKFLESKNKSKATAMYNLADTYLTIGETKLAENYFKGSIRLSKTLTDTISFLYGYNGLINLYLKEGSFKRAEMYLDSLSPLAQLVSDKVVTLNYYENQSEFYNKIKNYKGAYEYQLHYNNLYKEIYNKEQAEVIQNLEIQFDNTNKENEILKLTLTNKNNELRLVEKNRDIENKNRLLIILVFVVVSLIVLYYALRQKQKGIAQHLKIEKLEAIYNGQEIIKKRIARDLHDIITTNFDGLRLKILALKRSKHINSSIDTITKDLKNVNQQIRVVSHRLYPLEIQVGKQKFTDIIKSRLSEFQLYGNVYVELEVPLPKELDTTSLIIQNNFYGILLEVLNNIEKHSHATKLTLNSFIENKRMHFIFLDNGIGIEQNSKEGIGILNIKQRCEILEGSCSIKKVESGTEVYVNFPLKKPCND</sequence>
<keyword evidence="2" id="KW-0175">Coiled coil</keyword>
<dbReference type="SUPFAM" id="SSF48452">
    <property type="entry name" value="TPR-like"/>
    <property type="match status" value="2"/>
</dbReference>
<dbReference type="RefSeq" id="WP_135877833.1">
    <property type="nucleotide sequence ID" value="NZ_SRSO01000020.1"/>
</dbReference>
<evidence type="ECO:0000256" key="2">
    <source>
        <dbReference type="SAM" id="Coils"/>
    </source>
</evidence>
<keyword evidence="3" id="KW-0812">Transmembrane</keyword>
<feature type="coiled-coil region" evidence="2">
    <location>
        <begin position="381"/>
        <end position="422"/>
    </location>
</feature>
<keyword evidence="3" id="KW-0472">Membrane</keyword>
<dbReference type="OrthoDB" id="1397473at2"/>
<dbReference type="SUPFAM" id="SSF55874">
    <property type="entry name" value="ATPase domain of HSP90 chaperone/DNA topoisomerase II/histidine kinase"/>
    <property type="match status" value="1"/>
</dbReference>
<dbReference type="EMBL" id="SRSO01000020">
    <property type="protein sequence ID" value="TGV01799.1"/>
    <property type="molecule type" value="Genomic_DNA"/>
</dbReference>
<dbReference type="SMART" id="SM00387">
    <property type="entry name" value="HATPase_c"/>
    <property type="match status" value="1"/>
</dbReference>
<feature type="transmembrane region" description="Helical" evidence="3">
    <location>
        <begin position="431"/>
        <end position="449"/>
    </location>
</feature>
<protein>
    <recommendedName>
        <fullName evidence="4">Histidine kinase/HSP90-like ATPase domain-containing protein</fullName>
    </recommendedName>
</protein>
<comment type="caution">
    <text evidence="5">The sequence shown here is derived from an EMBL/GenBank/DDBJ whole genome shotgun (WGS) entry which is preliminary data.</text>
</comment>
<dbReference type="SMART" id="SM00028">
    <property type="entry name" value="TPR"/>
    <property type="match status" value="5"/>
</dbReference>
<proteinExistence type="predicted"/>
<evidence type="ECO:0000313" key="6">
    <source>
        <dbReference type="Proteomes" id="UP000307602"/>
    </source>
</evidence>
<keyword evidence="1" id="KW-0802">TPR repeat</keyword>
<reference evidence="5 6" key="1">
    <citation type="submission" date="2019-04" db="EMBL/GenBank/DDBJ databases">
        <authorList>
            <person name="Liu A."/>
        </authorList>
    </citation>
    <scope>NUCLEOTIDE SEQUENCE [LARGE SCALE GENOMIC DNA]</scope>
    <source>
        <strain evidence="5 6">RZ03</strain>
    </source>
</reference>
<evidence type="ECO:0000259" key="4">
    <source>
        <dbReference type="SMART" id="SM00387"/>
    </source>
</evidence>
<organism evidence="5 6">
    <name type="scientific">Flavivirga rizhaonensis</name>
    <dbReference type="NCBI Taxonomy" id="2559571"/>
    <lineage>
        <taxon>Bacteria</taxon>
        <taxon>Pseudomonadati</taxon>
        <taxon>Bacteroidota</taxon>
        <taxon>Flavobacteriia</taxon>
        <taxon>Flavobacteriales</taxon>
        <taxon>Flavobacteriaceae</taxon>
        <taxon>Flavivirga</taxon>
    </lineage>
</organism>
<gene>
    <name evidence="5" type="ORF">EM932_14085</name>
</gene>
<dbReference type="PROSITE" id="PS50005">
    <property type="entry name" value="TPR"/>
    <property type="match status" value="1"/>
</dbReference>
<feature type="domain" description="Histidine kinase/HSP90-like ATPase" evidence="4">
    <location>
        <begin position="579"/>
        <end position="669"/>
    </location>
</feature>
<dbReference type="AlphaFoldDB" id="A0A4S1DV04"/>
<dbReference type="Gene3D" id="1.25.40.10">
    <property type="entry name" value="Tetratricopeptide repeat domain"/>
    <property type="match status" value="2"/>
</dbReference>